<comment type="caution">
    <text evidence="4">The sequence shown here is derived from an EMBL/GenBank/DDBJ whole genome shotgun (WGS) entry which is preliminary data.</text>
</comment>
<dbReference type="PATRIC" id="fig|1454003.3.peg.3921"/>
<gene>
    <name evidence="4" type="primary">ltrA_3</name>
    <name evidence="4" type="ORF">AW10_03862</name>
</gene>
<evidence type="ECO:0000256" key="2">
    <source>
        <dbReference type="SAM" id="MobiDB-lite"/>
    </source>
</evidence>
<accession>A0A011PKD7</accession>
<feature type="region of interest" description="Disordered" evidence="2">
    <location>
        <begin position="1"/>
        <end position="26"/>
    </location>
</feature>
<evidence type="ECO:0000313" key="5">
    <source>
        <dbReference type="Proteomes" id="UP000021816"/>
    </source>
</evidence>
<dbReference type="AlphaFoldDB" id="A0A011PKD7"/>
<comment type="similarity">
    <text evidence="1">Belongs to the bacterial reverse transcriptase family.</text>
</comment>
<name>A0A011PKD7_9PROT</name>
<dbReference type="InterPro" id="IPR051083">
    <property type="entry name" value="GrpII_Intron_Splice-Mob/Def"/>
</dbReference>
<feature type="domain" description="Reverse transcriptase" evidence="3">
    <location>
        <begin position="73"/>
        <end position="308"/>
    </location>
</feature>
<evidence type="ECO:0000259" key="3">
    <source>
        <dbReference type="PROSITE" id="PS50878"/>
    </source>
</evidence>
<dbReference type="PROSITE" id="PS50878">
    <property type="entry name" value="RT_POL"/>
    <property type="match status" value="1"/>
</dbReference>
<dbReference type="InterPro" id="IPR000477">
    <property type="entry name" value="RT_dom"/>
</dbReference>
<dbReference type="SUPFAM" id="SSF56672">
    <property type="entry name" value="DNA/RNA polymerases"/>
    <property type="match status" value="1"/>
</dbReference>
<dbReference type="CDD" id="cd01646">
    <property type="entry name" value="RT_Bac_retron_I"/>
    <property type="match status" value="1"/>
</dbReference>
<dbReference type="Pfam" id="PF00078">
    <property type="entry name" value="RVT_1"/>
    <property type="match status" value="1"/>
</dbReference>
<organism evidence="4 5">
    <name type="scientific">Candidatus Accumulibacter appositus</name>
    <dbReference type="NCBI Taxonomy" id="1454003"/>
    <lineage>
        <taxon>Bacteria</taxon>
        <taxon>Pseudomonadati</taxon>
        <taxon>Pseudomonadota</taxon>
        <taxon>Betaproteobacteria</taxon>
        <taxon>Candidatus Accumulibacter</taxon>
    </lineage>
</organism>
<evidence type="ECO:0000256" key="1">
    <source>
        <dbReference type="ARBA" id="ARBA00034120"/>
    </source>
</evidence>
<sequence length="386" mass="44017">MNTIISSGIGFSGAGGDDRGPPREPASEAYHRLCSWENLLAAYGKAARGKRGQGAAASFEFQLADRLLALKHELAHGSYRPGPYVNFYVDEPKRRKISAAPFRDRVVHHALCRVIEPRFERLFIADSYANRVGKGTHRAVTRLQQLARRYRYVLRADIVKHFPSIDHAILRETLARVIPEEDVMALVDRILESGAGVLDDEYQMVWFPGDDLLAACRPRGLPIGNLSSQFWSNCYLHRFDQFVTRELRCLGYLRYVDDFALFSDSKRELWAWKSALVEHLAALRLTIHETAAQVLPTHCGIAWLGFVVYPSHRLVKARKLRSTTRHLGERLADYLGERISFAEFDASIKGWVNHVRYADSWGLRRHVFRGLCFTRRAEARSAIAVR</sequence>
<reference evidence="4 5" key="1">
    <citation type="submission" date="2014-02" db="EMBL/GenBank/DDBJ databases">
        <title>Expanding our view of genomic diversity in Candidatus Accumulibacter clades.</title>
        <authorList>
            <person name="Skennerton C.T."/>
            <person name="Barr J.J."/>
            <person name="Slater F.R."/>
            <person name="Bond P.L."/>
            <person name="Tyson G.W."/>
        </authorList>
    </citation>
    <scope>NUCLEOTIDE SEQUENCE [LARGE SCALE GENOMIC DNA]</scope>
    <source>
        <strain evidence="5">BA-92</strain>
    </source>
</reference>
<evidence type="ECO:0000313" key="4">
    <source>
        <dbReference type="EMBL" id="EXI77310.1"/>
    </source>
</evidence>
<dbReference type="Proteomes" id="UP000021816">
    <property type="component" value="Unassembled WGS sequence"/>
</dbReference>
<dbReference type="PANTHER" id="PTHR34047">
    <property type="entry name" value="NUCLEAR INTRON MATURASE 1, MITOCHONDRIAL-RELATED"/>
    <property type="match status" value="1"/>
</dbReference>
<proteinExistence type="inferred from homology"/>
<dbReference type="EMBL" id="JEMX01000104">
    <property type="protein sequence ID" value="EXI77310.1"/>
    <property type="molecule type" value="Genomic_DNA"/>
</dbReference>
<feature type="compositionally biased region" description="Basic and acidic residues" evidence="2">
    <location>
        <begin position="16"/>
        <end position="26"/>
    </location>
</feature>
<dbReference type="STRING" id="1454003.AW10_03862"/>
<protein>
    <submittedName>
        <fullName evidence="4">Group II intron-encoded protein LtrA</fullName>
    </submittedName>
</protein>
<dbReference type="PANTHER" id="PTHR34047:SF8">
    <property type="entry name" value="PROTEIN YKFC"/>
    <property type="match status" value="1"/>
</dbReference>
<dbReference type="InterPro" id="IPR043502">
    <property type="entry name" value="DNA/RNA_pol_sf"/>
</dbReference>